<keyword evidence="6" id="KW-0472">Membrane</keyword>
<feature type="domain" description="ABC transporter" evidence="7">
    <location>
        <begin position="4"/>
        <end position="219"/>
    </location>
</feature>
<dbReference type="EMBL" id="BAAAJK010000001">
    <property type="protein sequence ID" value="GAA1380488.1"/>
    <property type="molecule type" value="Genomic_DNA"/>
</dbReference>
<sequence>MSAVRIRGLRRSFGAQPVLDGVDLTIGQGEFVALLGRSGTGKSTLLRILAGLDDGYTADELARPDSLAVAFQEPRLFPWLRVWRNVTFNLPDADLRGVARAALAEVELSEKEDAWPLTLSGGQAQRVSLARALARRPELLLLDEPFGALDALTRVSMHQLVDRLWQRHRPAVLMITHDVEEALTLADRVLVLDGGVLAADLRVTRDRPRRLDDPELRAARDDLLGLLGVRLQHS</sequence>
<dbReference type="PANTHER" id="PTHR42788:SF17">
    <property type="entry name" value="ALIPHATIC SULFONATES IMPORT ATP-BINDING PROTEIN SSUB"/>
    <property type="match status" value="1"/>
</dbReference>
<dbReference type="SMART" id="SM00382">
    <property type="entry name" value="AAA"/>
    <property type="match status" value="1"/>
</dbReference>
<keyword evidence="5" id="KW-1278">Translocase</keyword>
<keyword evidence="3" id="KW-0547">Nucleotide-binding</keyword>
<dbReference type="Pfam" id="PF00005">
    <property type="entry name" value="ABC_tran"/>
    <property type="match status" value="1"/>
</dbReference>
<protein>
    <submittedName>
        <fullName evidence="8">ABC transporter ATP-binding protein</fullName>
    </submittedName>
</protein>
<dbReference type="Proteomes" id="UP001501414">
    <property type="component" value="Unassembled WGS sequence"/>
</dbReference>
<dbReference type="InterPro" id="IPR027417">
    <property type="entry name" value="P-loop_NTPase"/>
</dbReference>
<keyword evidence="9" id="KW-1185">Reference proteome</keyword>
<name>A0ABP4I665_9PSEU</name>
<keyword evidence="4 8" id="KW-0067">ATP-binding</keyword>
<evidence type="ECO:0000256" key="4">
    <source>
        <dbReference type="ARBA" id="ARBA00022840"/>
    </source>
</evidence>
<dbReference type="GO" id="GO:0005524">
    <property type="term" value="F:ATP binding"/>
    <property type="evidence" value="ECO:0007669"/>
    <property type="project" value="UniProtKB-KW"/>
</dbReference>
<dbReference type="PROSITE" id="PS50893">
    <property type="entry name" value="ABC_TRANSPORTER_2"/>
    <property type="match status" value="1"/>
</dbReference>
<dbReference type="InterPro" id="IPR003439">
    <property type="entry name" value="ABC_transporter-like_ATP-bd"/>
</dbReference>
<evidence type="ECO:0000313" key="9">
    <source>
        <dbReference type="Proteomes" id="UP001501414"/>
    </source>
</evidence>
<organism evidence="8 9">
    <name type="scientific">Pseudonocardia kongjuensis</name>
    <dbReference type="NCBI Taxonomy" id="102227"/>
    <lineage>
        <taxon>Bacteria</taxon>
        <taxon>Bacillati</taxon>
        <taxon>Actinomycetota</taxon>
        <taxon>Actinomycetes</taxon>
        <taxon>Pseudonocardiales</taxon>
        <taxon>Pseudonocardiaceae</taxon>
        <taxon>Pseudonocardia</taxon>
    </lineage>
</organism>
<dbReference type="SUPFAM" id="SSF52540">
    <property type="entry name" value="P-loop containing nucleoside triphosphate hydrolases"/>
    <property type="match status" value="1"/>
</dbReference>
<evidence type="ECO:0000259" key="7">
    <source>
        <dbReference type="PROSITE" id="PS50893"/>
    </source>
</evidence>
<gene>
    <name evidence="8" type="ORF">GCM10009613_04920</name>
</gene>
<accession>A0ABP4I665</accession>
<dbReference type="RefSeq" id="WP_344017913.1">
    <property type="nucleotide sequence ID" value="NZ_BAAAJK010000001.1"/>
</dbReference>
<evidence type="ECO:0000313" key="8">
    <source>
        <dbReference type="EMBL" id="GAA1380488.1"/>
    </source>
</evidence>
<dbReference type="PANTHER" id="PTHR42788">
    <property type="entry name" value="TAURINE IMPORT ATP-BINDING PROTEIN-RELATED"/>
    <property type="match status" value="1"/>
</dbReference>
<evidence type="ECO:0000256" key="5">
    <source>
        <dbReference type="ARBA" id="ARBA00022967"/>
    </source>
</evidence>
<evidence type="ECO:0000256" key="1">
    <source>
        <dbReference type="ARBA" id="ARBA00022448"/>
    </source>
</evidence>
<reference evidence="9" key="1">
    <citation type="journal article" date="2019" name="Int. J. Syst. Evol. Microbiol.">
        <title>The Global Catalogue of Microorganisms (GCM) 10K type strain sequencing project: providing services to taxonomists for standard genome sequencing and annotation.</title>
        <authorList>
            <consortium name="The Broad Institute Genomics Platform"/>
            <consortium name="The Broad Institute Genome Sequencing Center for Infectious Disease"/>
            <person name="Wu L."/>
            <person name="Ma J."/>
        </authorList>
    </citation>
    <scope>NUCLEOTIDE SEQUENCE [LARGE SCALE GENOMIC DNA]</scope>
    <source>
        <strain evidence="9">JCM 11896</strain>
    </source>
</reference>
<evidence type="ECO:0000256" key="6">
    <source>
        <dbReference type="ARBA" id="ARBA00023136"/>
    </source>
</evidence>
<comment type="caution">
    <text evidence="8">The sequence shown here is derived from an EMBL/GenBank/DDBJ whole genome shotgun (WGS) entry which is preliminary data.</text>
</comment>
<dbReference type="PROSITE" id="PS00211">
    <property type="entry name" value="ABC_TRANSPORTER_1"/>
    <property type="match status" value="1"/>
</dbReference>
<evidence type="ECO:0000256" key="2">
    <source>
        <dbReference type="ARBA" id="ARBA00022475"/>
    </source>
</evidence>
<proteinExistence type="predicted"/>
<dbReference type="Gene3D" id="3.40.50.300">
    <property type="entry name" value="P-loop containing nucleotide triphosphate hydrolases"/>
    <property type="match status" value="1"/>
</dbReference>
<dbReference type="InterPro" id="IPR003593">
    <property type="entry name" value="AAA+_ATPase"/>
</dbReference>
<keyword evidence="1" id="KW-0813">Transport</keyword>
<dbReference type="InterPro" id="IPR050166">
    <property type="entry name" value="ABC_transporter_ATP-bind"/>
</dbReference>
<evidence type="ECO:0000256" key="3">
    <source>
        <dbReference type="ARBA" id="ARBA00022741"/>
    </source>
</evidence>
<dbReference type="InterPro" id="IPR017871">
    <property type="entry name" value="ABC_transporter-like_CS"/>
</dbReference>
<keyword evidence="2" id="KW-1003">Cell membrane</keyword>